<evidence type="ECO:0000256" key="10">
    <source>
        <dbReference type="SAM" id="MobiDB-lite"/>
    </source>
</evidence>
<evidence type="ECO:0000259" key="11">
    <source>
        <dbReference type="Pfam" id="PF01467"/>
    </source>
</evidence>
<dbReference type="SUPFAM" id="SSF52374">
    <property type="entry name" value="Nucleotidylyl transferase"/>
    <property type="match status" value="1"/>
</dbReference>
<evidence type="ECO:0000256" key="4">
    <source>
        <dbReference type="ARBA" id="ARBA00022695"/>
    </source>
</evidence>
<feature type="domain" description="Cytidyltransferase-like" evidence="11">
    <location>
        <begin position="87"/>
        <end position="216"/>
    </location>
</feature>
<feature type="compositionally biased region" description="Acidic residues" evidence="10">
    <location>
        <begin position="346"/>
        <end position="355"/>
    </location>
</feature>
<keyword evidence="6" id="KW-0594">Phospholipid biosynthesis</keyword>
<protein>
    <recommendedName>
        <fullName evidence="9">choline-phosphate cytidylyltransferase</fullName>
        <ecNumber evidence="9">2.7.7.15</ecNumber>
    </recommendedName>
</protein>
<evidence type="ECO:0000256" key="9">
    <source>
        <dbReference type="ARBA" id="ARBA00026101"/>
    </source>
</evidence>
<evidence type="ECO:0000256" key="3">
    <source>
        <dbReference type="ARBA" id="ARBA00022679"/>
    </source>
</evidence>
<keyword evidence="5" id="KW-0443">Lipid metabolism</keyword>
<reference evidence="12 13" key="1">
    <citation type="submission" date="2022-05" db="EMBL/GenBank/DDBJ databases">
        <authorList>
            <consortium name="Genoscope - CEA"/>
            <person name="William W."/>
        </authorList>
    </citation>
    <scope>NUCLEOTIDE SEQUENCE [LARGE SCALE GENOMIC DNA]</scope>
</reference>
<keyword evidence="3" id="KW-0808">Transferase</keyword>
<keyword evidence="13" id="KW-1185">Reference proteome</keyword>
<dbReference type="InterPro" id="IPR004821">
    <property type="entry name" value="Cyt_trans-like"/>
</dbReference>
<comment type="similarity">
    <text evidence="1">Belongs to the cytidylyltransferase family.</text>
</comment>
<dbReference type="NCBIfam" id="TIGR00125">
    <property type="entry name" value="cyt_tran_rel"/>
    <property type="match status" value="1"/>
</dbReference>
<gene>
    <name evidence="12" type="ORF">PLOB_00012420</name>
</gene>
<comment type="caution">
    <text evidence="12">The sequence shown here is derived from an EMBL/GenBank/DDBJ whole genome shotgun (WGS) entry which is preliminary data.</text>
</comment>
<sequence length="367" mass="41815">MSSPKNGSPGEARKQNGSRKRKRPSSQDSDINGATKHKSIRVSPREPARMYEPDLTISPSDEPVEEFEPISLEDAKNGKATRPIRVYADGVYDVYHFGHARSLMQAKNAFPTEVYLMVGVSNDELTHKYKGNTVMTETERYESLRHCRYVDEVISDAPWVVTPDFIDLHKIDFVAHDDLPYNSAGSEDIYKEVKAMGKFVATQRTEGISTSDLIARVVRDYDMYIRRNLARGYTAKELNVSFIKEKEVQVRQKMDEIKGRLTDKSQEILTKWEEKSRDFIGSFIDMFGREGRLNQLIGKGKDRIFDAGARIKRALSPGRHADLDDYDPYGSPTRSPKVPRLSFDPEISDDEEDEQGKEIREAVSSTF</sequence>
<dbReference type="Pfam" id="PF01467">
    <property type="entry name" value="CTP_transf_like"/>
    <property type="match status" value="1"/>
</dbReference>
<name>A0ABN8NDH7_9CNID</name>
<evidence type="ECO:0000313" key="13">
    <source>
        <dbReference type="Proteomes" id="UP001159405"/>
    </source>
</evidence>
<evidence type="ECO:0000256" key="8">
    <source>
        <dbReference type="ARBA" id="ARBA00025706"/>
    </source>
</evidence>
<dbReference type="InterPro" id="IPR014729">
    <property type="entry name" value="Rossmann-like_a/b/a_fold"/>
</dbReference>
<feature type="compositionally biased region" description="Basic and acidic residues" evidence="10">
    <location>
        <begin position="43"/>
        <end position="52"/>
    </location>
</feature>
<feature type="region of interest" description="Disordered" evidence="10">
    <location>
        <begin position="319"/>
        <end position="367"/>
    </location>
</feature>
<organism evidence="12 13">
    <name type="scientific">Porites lobata</name>
    <dbReference type="NCBI Taxonomy" id="104759"/>
    <lineage>
        <taxon>Eukaryota</taxon>
        <taxon>Metazoa</taxon>
        <taxon>Cnidaria</taxon>
        <taxon>Anthozoa</taxon>
        <taxon>Hexacorallia</taxon>
        <taxon>Scleractinia</taxon>
        <taxon>Fungiina</taxon>
        <taxon>Poritidae</taxon>
        <taxon>Porites</taxon>
    </lineage>
</organism>
<evidence type="ECO:0000256" key="6">
    <source>
        <dbReference type="ARBA" id="ARBA00023209"/>
    </source>
</evidence>
<keyword evidence="4" id="KW-0548">Nucleotidyltransferase</keyword>
<dbReference type="PANTHER" id="PTHR10739">
    <property type="entry name" value="CYTIDYLYLTRANSFERASE"/>
    <property type="match status" value="1"/>
</dbReference>
<proteinExistence type="inferred from homology"/>
<evidence type="ECO:0000256" key="1">
    <source>
        <dbReference type="ARBA" id="ARBA00010101"/>
    </source>
</evidence>
<dbReference type="InterPro" id="IPR045049">
    <property type="entry name" value="Pcy1-like"/>
</dbReference>
<dbReference type="Proteomes" id="UP001159405">
    <property type="component" value="Unassembled WGS sequence"/>
</dbReference>
<evidence type="ECO:0000256" key="2">
    <source>
        <dbReference type="ARBA" id="ARBA00022516"/>
    </source>
</evidence>
<evidence type="ECO:0000256" key="7">
    <source>
        <dbReference type="ARBA" id="ARBA00023264"/>
    </source>
</evidence>
<keyword evidence="2" id="KW-0444">Lipid biosynthesis</keyword>
<evidence type="ECO:0000313" key="12">
    <source>
        <dbReference type="EMBL" id="CAH3105248.1"/>
    </source>
</evidence>
<dbReference type="PANTHER" id="PTHR10739:SF13">
    <property type="entry name" value="CHOLINE-PHOSPHATE CYTIDYLYLTRANSFERASE"/>
    <property type="match status" value="1"/>
</dbReference>
<dbReference type="InterPro" id="IPR041723">
    <property type="entry name" value="CCT"/>
</dbReference>
<keyword evidence="7" id="KW-1208">Phospholipid metabolism</keyword>
<feature type="region of interest" description="Disordered" evidence="10">
    <location>
        <begin position="1"/>
        <end position="62"/>
    </location>
</feature>
<comment type="pathway">
    <text evidence="8">Phospholipid metabolism; phosphatidylcholine biosynthesis; phosphatidylcholine from phosphocholine: step 1/2.</text>
</comment>
<accession>A0ABN8NDH7</accession>
<dbReference type="Gene3D" id="3.40.50.620">
    <property type="entry name" value="HUPs"/>
    <property type="match status" value="1"/>
</dbReference>
<dbReference type="EC" id="2.7.7.15" evidence="9"/>
<dbReference type="CDD" id="cd02174">
    <property type="entry name" value="CCT"/>
    <property type="match status" value="1"/>
</dbReference>
<dbReference type="EMBL" id="CALNXK010000017">
    <property type="protein sequence ID" value="CAH3105248.1"/>
    <property type="molecule type" value="Genomic_DNA"/>
</dbReference>
<evidence type="ECO:0000256" key="5">
    <source>
        <dbReference type="ARBA" id="ARBA00023098"/>
    </source>
</evidence>